<dbReference type="EMBL" id="SJPW01000002">
    <property type="protein sequence ID" value="TWU58869.1"/>
    <property type="molecule type" value="Genomic_DNA"/>
</dbReference>
<evidence type="ECO:0000256" key="2">
    <source>
        <dbReference type="ARBA" id="ARBA00023015"/>
    </source>
</evidence>
<organism evidence="6 7">
    <name type="scientific">Rubripirellula tenax</name>
    <dbReference type="NCBI Taxonomy" id="2528015"/>
    <lineage>
        <taxon>Bacteria</taxon>
        <taxon>Pseudomonadati</taxon>
        <taxon>Planctomycetota</taxon>
        <taxon>Planctomycetia</taxon>
        <taxon>Pirellulales</taxon>
        <taxon>Pirellulaceae</taxon>
        <taxon>Rubripirellula</taxon>
    </lineage>
</organism>
<dbReference type="AlphaFoldDB" id="A0A5C6FGS9"/>
<dbReference type="Pfam" id="PF04542">
    <property type="entry name" value="Sigma70_r2"/>
    <property type="match status" value="1"/>
</dbReference>
<dbReference type="PANTHER" id="PTHR43133">
    <property type="entry name" value="RNA POLYMERASE ECF-TYPE SIGMA FACTO"/>
    <property type="match status" value="1"/>
</dbReference>
<dbReference type="RefSeq" id="WP_186775414.1">
    <property type="nucleotide sequence ID" value="NZ_SJPW01000002.1"/>
</dbReference>
<comment type="similarity">
    <text evidence="1">Belongs to the sigma-70 factor family. ECF subfamily.</text>
</comment>
<dbReference type="Gene3D" id="1.10.10.10">
    <property type="entry name" value="Winged helix-like DNA-binding domain superfamily/Winged helix DNA-binding domain"/>
    <property type="match status" value="1"/>
</dbReference>
<dbReference type="InterPro" id="IPR013324">
    <property type="entry name" value="RNA_pol_sigma_r3/r4-like"/>
</dbReference>
<dbReference type="InterPro" id="IPR013325">
    <property type="entry name" value="RNA_pol_sigma_r2"/>
</dbReference>
<dbReference type="InterPro" id="IPR036388">
    <property type="entry name" value="WH-like_DNA-bd_sf"/>
</dbReference>
<evidence type="ECO:0000259" key="5">
    <source>
        <dbReference type="Pfam" id="PF04542"/>
    </source>
</evidence>
<dbReference type="InterPro" id="IPR014284">
    <property type="entry name" value="RNA_pol_sigma-70_dom"/>
</dbReference>
<proteinExistence type="inferred from homology"/>
<dbReference type="PANTHER" id="PTHR43133:SF51">
    <property type="entry name" value="RNA POLYMERASE SIGMA FACTOR"/>
    <property type="match status" value="1"/>
</dbReference>
<dbReference type="InterPro" id="IPR014331">
    <property type="entry name" value="RNA_pol_sigma70_ECF_RHOBA"/>
</dbReference>
<feature type="domain" description="RNA polymerase sigma-70 region 2" evidence="5">
    <location>
        <begin position="18"/>
        <end position="82"/>
    </location>
</feature>
<dbReference type="Gene3D" id="1.10.1740.10">
    <property type="match status" value="1"/>
</dbReference>
<dbReference type="NCBIfam" id="TIGR02989">
    <property type="entry name" value="Sig-70_gvs1"/>
    <property type="match status" value="1"/>
</dbReference>
<evidence type="ECO:0000256" key="1">
    <source>
        <dbReference type="ARBA" id="ARBA00010641"/>
    </source>
</evidence>
<protein>
    <submittedName>
        <fullName evidence="6">RNA polymerase sigma factor CnrH</fullName>
    </submittedName>
</protein>
<dbReference type="GO" id="GO:0016987">
    <property type="term" value="F:sigma factor activity"/>
    <property type="evidence" value="ECO:0007669"/>
    <property type="project" value="UniProtKB-KW"/>
</dbReference>
<dbReference type="GO" id="GO:0006352">
    <property type="term" value="P:DNA-templated transcription initiation"/>
    <property type="evidence" value="ECO:0007669"/>
    <property type="project" value="InterPro"/>
</dbReference>
<evidence type="ECO:0000313" key="6">
    <source>
        <dbReference type="EMBL" id="TWU58869.1"/>
    </source>
</evidence>
<accession>A0A5C6FGS9</accession>
<keyword evidence="2" id="KW-0805">Transcription regulation</keyword>
<name>A0A5C6FGS9_9BACT</name>
<keyword evidence="3" id="KW-0731">Sigma factor</keyword>
<dbReference type="SUPFAM" id="SSF88946">
    <property type="entry name" value="Sigma2 domain of RNA polymerase sigma factors"/>
    <property type="match status" value="1"/>
</dbReference>
<keyword evidence="4" id="KW-0804">Transcription</keyword>
<evidence type="ECO:0000313" key="7">
    <source>
        <dbReference type="Proteomes" id="UP000318288"/>
    </source>
</evidence>
<dbReference type="InterPro" id="IPR007627">
    <property type="entry name" value="RNA_pol_sigma70_r2"/>
</dbReference>
<reference evidence="6 7" key="1">
    <citation type="submission" date="2019-02" db="EMBL/GenBank/DDBJ databases">
        <title>Deep-cultivation of Planctomycetes and their phenomic and genomic characterization uncovers novel biology.</title>
        <authorList>
            <person name="Wiegand S."/>
            <person name="Jogler M."/>
            <person name="Boedeker C."/>
            <person name="Pinto D."/>
            <person name="Vollmers J."/>
            <person name="Rivas-Marin E."/>
            <person name="Kohn T."/>
            <person name="Peeters S.H."/>
            <person name="Heuer A."/>
            <person name="Rast P."/>
            <person name="Oberbeckmann S."/>
            <person name="Bunk B."/>
            <person name="Jeske O."/>
            <person name="Meyerdierks A."/>
            <person name="Storesund J.E."/>
            <person name="Kallscheuer N."/>
            <person name="Luecker S."/>
            <person name="Lage O.M."/>
            <person name="Pohl T."/>
            <person name="Merkel B.J."/>
            <person name="Hornburger P."/>
            <person name="Mueller R.-W."/>
            <person name="Bruemmer F."/>
            <person name="Labrenz M."/>
            <person name="Spormann A.M."/>
            <person name="Op Den Camp H."/>
            <person name="Overmann J."/>
            <person name="Amann R."/>
            <person name="Jetten M.S.M."/>
            <person name="Mascher T."/>
            <person name="Medema M.H."/>
            <person name="Devos D.P."/>
            <person name="Kaster A.-K."/>
            <person name="Ovreas L."/>
            <person name="Rohde M."/>
            <person name="Galperin M.Y."/>
            <person name="Jogler C."/>
        </authorList>
    </citation>
    <scope>NUCLEOTIDE SEQUENCE [LARGE SCALE GENOMIC DNA]</scope>
    <source>
        <strain evidence="6 7">Poly51</strain>
    </source>
</reference>
<sequence length="179" mass="20921">MPDDSLKPDREQFITNLTRHHDQLLGFIVSLVANWQDAQDVLQQTSIVLWRKYDQFDPATNFMDWASRVAFYESKNFVRLKARDRHYFNDDLLRTIANERVEDVANYERRAIALRSCLQNLRSGDRELITDVYEHGKVIGEVAGAIGIEVQSVYNRLYRLRKRVAECIQQTLVAEARTS</sequence>
<evidence type="ECO:0000256" key="4">
    <source>
        <dbReference type="ARBA" id="ARBA00023163"/>
    </source>
</evidence>
<comment type="caution">
    <text evidence="6">The sequence shown here is derived from an EMBL/GenBank/DDBJ whole genome shotgun (WGS) entry which is preliminary data.</text>
</comment>
<dbReference type="Proteomes" id="UP000318288">
    <property type="component" value="Unassembled WGS sequence"/>
</dbReference>
<evidence type="ECO:0000256" key="3">
    <source>
        <dbReference type="ARBA" id="ARBA00023082"/>
    </source>
</evidence>
<gene>
    <name evidence="6" type="primary">cnrH_1</name>
    <name evidence="6" type="ORF">Poly51_16490</name>
</gene>
<dbReference type="NCBIfam" id="TIGR02937">
    <property type="entry name" value="sigma70-ECF"/>
    <property type="match status" value="1"/>
</dbReference>
<dbReference type="SUPFAM" id="SSF88659">
    <property type="entry name" value="Sigma3 and sigma4 domains of RNA polymerase sigma factors"/>
    <property type="match status" value="1"/>
</dbReference>
<keyword evidence="7" id="KW-1185">Reference proteome</keyword>
<dbReference type="InterPro" id="IPR039425">
    <property type="entry name" value="RNA_pol_sigma-70-like"/>
</dbReference>